<sequence>MVVLGNSLIQTLVMPMGSIFGLIFAQRFETMGLSGTDVSVLMNANAAGGMLLGLLNGPLLKLIGYRRLGLLGGFMISGGIMLSAFANSFIQLLLTFGLIMSLGGMVLMTAFSTAMNLYFKNKLNRATSVTVTLSALGPIFFPYFITGLMSHYGAFGCILILGAISTHTIMAALLLQPVEWHMKKIATTNDTNKNDHNPEQKEETNKIDRSSKHKQHNRANTQSTCRIRSAAVAVIKFLDLDILTDSIVLNVLLGMVIAVFVDINFAQIIPFILQDLSSNSNDIALFMTVISTVDIIGRFISPFIDDYLKFGAKKMLIVTMVLMIPLRLGLLYSESYYQVFVVCAVLGLIKGAATVYMFLILPSCLPVEKLPAAGGVMMLGCGIFLMIFGPIMGYLRDSTGSYTQCVMVLNALSIFIATFWTFINPDKTKVKTKQQ</sequence>
<protein>
    <submittedName>
        <fullName evidence="5">Putative monocarboxylate transporter</fullName>
    </submittedName>
</protein>
<dbReference type="PANTHER" id="PTHR11360">
    <property type="entry name" value="MONOCARBOXYLATE TRANSPORTER"/>
    <property type="match status" value="1"/>
</dbReference>
<dbReference type="PROSITE" id="PS50850">
    <property type="entry name" value="MFS"/>
    <property type="match status" value="1"/>
</dbReference>
<dbReference type="InterPro" id="IPR036259">
    <property type="entry name" value="MFS_trans_sf"/>
</dbReference>
<dbReference type="Gene3D" id="1.20.1250.20">
    <property type="entry name" value="MFS general substrate transporter like domains"/>
    <property type="match status" value="1"/>
</dbReference>
<accession>A0A6M2DWE6</accession>
<feature type="transmembrane region" description="Helical" evidence="3">
    <location>
        <begin position="96"/>
        <end position="119"/>
    </location>
</feature>
<dbReference type="PANTHER" id="PTHR11360:SF237">
    <property type="entry name" value="MONOCARBOXYLATE TRANSPORTER 12-B-LIKE PROTEIN"/>
    <property type="match status" value="1"/>
</dbReference>
<dbReference type="Pfam" id="PF07690">
    <property type="entry name" value="MFS_1"/>
    <property type="match status" value="2"/>
</dbReference>
<feature type="region of interest" description="Disordered" evidence="2">
    <location>
        <begin position="187"/>
        <end position="222"/>
    </location>
</feature>
<comment type="subcellular location">
    <subcellularLocation>
        <location evidence="1">Membrane</location>
        <topology evidence="1">Multi-pass membrane protein</topology>
    </subcellularLocation>
</comment>
<reference evidence="5" key="1">
    <citation type="submission" date="2020-03" db="EMBL/GenBank/DDBJ databases">
        <title>Transcriptomic Profiling of the Digestive Tract of the Rat Flea, Xenopsylla cheopis, Following Blood Feeding and Infection with Yersinia pestis.</title>
        <authorList>
            <person name="Bland D.M."/>
            <person name="Martens C.A."/>
            <person name="Virtaneva K."/>
            <person name="Kanakabandi K."/>
            <person name="Long D."/>
            <person name="Rosenke R."/>
            <person name="Saturday G.A."/>
            <person name="Hoyt F.H."/>
            <person name="Bruno D.P."/>
            <person name="Ribeiro J.M.C."/>
            <person name="Hinnebusch J."/>
        </authorList>
    </citation>
    <scope>NUCLEOTIDE SEQUENCE</scope>
</reference>
<proteinExistence type="predicted"/>
<keyword evidence="3" id="KW-0812">Transmembrane</keyword>
<name>A0A6M2DWE6_XENCH</name>
<evidence type="ECO:0000313" key="5">
    <source>
        <dbReference type="EMBL" id="NOV50552.1"/>
    </source>
</evidence>
<feature type="transmembrane region" description="Helical" evidence="3">
    <location>
        <begin position="247"/>
        <end position="271"/>
    </location>
</feature>
<dbReference type="GO" id="GO:0008028">
    <property type="term" value="F:monocarboxylic acid transmembrane transporter activity"/>
    <property type="evidence" value="ECO:0007669"/>
    <property type="project" value="TreeGrafter"/>
</dbReference>
<keyword evidence="3" id="KW-0472">Membrane</keyword>
<feature type="domain" description="Major facilitator superfamily (MFS) profile" evidence="4">
    <location>
        <begin position="1"/>
        <end position="429"/>
    </location>
</feature>
<dbReference type="AlphaFoldDB" id="A0A6M2DWE6"/>
<evidence type="ECO:0000256" key="3">
    <source>
        <dbReference type="SAM" id="Phobius"/>
    </source>
</evidence>
<feature type="transmembrane region" description="Helical" evidence="3">
    <location>
        <begin position="373"/>
        <end position="395"/>
    </location>
</feature>
<dbReference type="InterPro" id="IPR011701">
    <property type="entry name" value="MFS"/>
</dbReference>
<dbReference type="InterPro" id="IPR020846">
    <property type="entry name" value="MFS_dom"/>
</dbReference>
<dbReference type="SUPFAM" id="SSF103473">
    <property type="entry name" value="MFS general substrate transporter"/>
    <property type="match status" value="1"/>
</dbReference>
<feature type="transmembrane region" description="Helical" evidence="3">
    <location>
        <begin position="38"/>
        <end position="56"/>
    </location>
</feature>
<evidence type="ECO:0000259" key="4">
    <source>
        <dbReference type="PROSITE" id="PS50850"/>
    </source>
</evidence>
<evidence type="ECO:0000256" key="1">
    <source>
        <dbReference type="ARBA" id="ARBA00004141"/>
    </source>
</evidence>
<feature type="transmembrane region" description="Helical" evidence="3">
    <location>
        <begin position="126"/>
        <end position="145"/>
    </location>
</feature>
<feature type="transmembrane region" description="Helical" evidence="3">
    <location>
        <begin position="7"/>
        <end position="26"/>
    </location>
</feature>
<feature type="transmembrane region" description="Helical" evidence="3">
    <location>
        <begin position="401"/>
        <end position="423"/>
    </location>
</feature>
<feature type="transmembrane region" description="Helical" evidence="3">
    <location>
        <begin position="316"/>
        <end position="333"/>
    </location>
</feature>
<feature type="transmembrane region" description="Helical" evidence="3">
    <location>
        <begin position="339"/>
        <end position="361"/>
    </location>
</feature>
<organism evidence="5">
    <name type="scientific">Xenopsylla cheopis</name>
    <name type="common">Oriental rat flea</name>
    <name type="synonym">Pulex cheopis</name>
    <dbReference type="NCBI Taxonomy" id="163159"/>
    <lineage>
        <taxon>Eukaryota</taxon>
        <taxon>Metazoa</taxon>
        <taxon>Ecdysozoa</taxon>
        <taxon>Arthropoda</taxon>
        <taxon>Hexapoda</taxon>
        <taxon>Insecta</taxon>
        <taxon>Pterygota</taxon>
        <taxon>Neoptera</taxon>
        <taxon>Endopterygota</taxon>
        <taxon>Siphonaptera</taxon>
        <taxon>Pulicidae</taxon>
        <taxon>Xenopsyllinae</taxon>
        <taxon>Xenopsylla</taxon>
    </lineage>
</organism>
<keyword evidence="3" id="KW-1133">Transmembrane helix</keyword>
<feature type="transmembrane region" description="Helical" evidence="3">
    <location>
        <begin position="151"/>
        <end position="175"/>
    </location>
</feature>
<evidence type="ECO:0000256" key="2">
    <source>
        <dbReference type="SAM" id="MobiDB-lite"/>
    </source>
</evidence>
<dbReference type="EMBL" id="GIIL01006826">
    <property type="protein sequence ID" value="NOV50552.1"/>
    <property type="molecule type" value="Transcribed_RNA"/>
</dbReference>
<feature type="compositionally biased region" description="Basic and acidic residues" evidence="2">
    <location>
        <begin position="192"/>
        <end position="210"/>
    </location>
</feature>
<dbReference type="GO" id="GO:0016020">
    <property type="term" value="C:membrane"/>
    <property type="evidence" value="ECO:0007669"/>
    <property type="project" value="UniProtKB-SubCell"/>
</dbReference>
<dbReference type="InterPro" id="IPR050327">
    <property type="entry name" value="Proton-linked_MCT"/>
</dbReference>
<feature type="transmembrane region" description="Helical" evidence="3">
    <location>
        <begin position="68"/>
        <end position="90"/>
    </location>
</feature>